<dbReference type="Proteomes" id="UP000004221">
    <property type="component" value="Unassembled WGS sequence"/>
</dbReference>
<accession>I4EDK2</accession>
<evidence type="ECO:0000313" key="1">
    <source>
        <dbReference type="EMBL" id="CCF82764.1"/>
    </source>
</evidence>
<comment type="caution">
    <text evidence="1">The sequence shown here is derived from an EMBL/GenBank/DDBJ whole genome shotgun (WGS) entry which is preliminary data.</text>
</comment>
<name>I4EDK2_9BACT</name>
<proteinExistence type="predicted"/>
<reference evidence="1 2" key="1">
    <citation type="journal article" date="2012" name="ISME J.">
        <title>Nitrification expanded: discovery, physiology and genomics of a nitrite-oxidizing bacterium from the phylum Chloroflexi.</title>
        <authorList>
            <person name="Sorokin D.Y."/>
            <person name="Lucker S."/>
            <person name="Vejmelkova D."/>
            <person name="Kostrikina N.A."/>
            <person name="Kleerebezem R."/>
            <person name="Rijpstra W.I."/>
            <person name="Damste J.S."/>
            <person name="Le Paslier D."/>
            <person name="Muyzer G."/>
            <person name="Wagner M."/>
            <person name="van Loosdrecht M.C."/>
            <person name="Daims H."/>
        </authorList>
    </citation>
    <scope>NUCLEOTIDE SEQUENCE [LARGE SCALE GENOMIC DNA]</scope>
    <source>
        <strain evidence="2">none</strain>
    </source>
</reference>
<gene>
    <name evidence="1" type="ORF">NITHO_1550003</name>
</gene>
<organism evidence="1 2">
    <name type="scientific">Nitrolancea hollandica Lb</name>
    <dbReference type="NCBI Taxonomy" id="1129897"/>
    <lineage>
        <taxon>Bacteria</taxon>
        <taxon>Pseudomonadati</taxon>
        <taxon>Thermomicrobiota</taxon>
        <taxon>Thermomicrobia</taxon>
        <taxon>Sphaerobacterales</taxon>
        <taxon>Sphaerobacterineae</taxon>
        <taxon>Sphaerobacteraceae</taxon>
        <taxon>Nitrolancea</taxon>
    </lineage>
</organism>
<dbReference type="AlphaFoldDB" id="I4EDK2"/>
<keyword evidence="2" id="KW-1185">Reference proteome</keyword>
<sequence>MGVAGAARWTYLEPGSPVLRFPPYQEMKISTASTAIRAPNAVASMHYSLSLSLQQPSPLGDVHYDHALDLETPETHGALPVPYDQQ</sequence>
<protein>
    <submittedName>
        <fullName evidence="1">Uncharacterized protein</fullName>
    </submittedName>
</protein>
<evidence type="ECO:0000313" key="2">
    <source>
        <dbReference type="Proteomes" id="UP000004221"/>
    </source>
</evidence>
<dbReference type="EMBL" id="CAGS01000063">
    <property type="protein sequence ID" value="CCF82764.1"/>
    <property type="molecule type" value="Genomic_DNA"/>
</dbReference>